<evidence type="ECO:0000313" key="2">
    <source>
        <dbReference type="EMBL" id="TGK06399.1"/>
    </source>
</evidence>
<dbReference type="OrthoDB" id="331187at2"/>
<dbReference type="RefSeq" id="WP_135769081.1">
    <property type="nucleotide sequence ID" value="NZ_RQET01000013.1"/>
</dbReference>
<gene>
    <name evidence="2" type="ORF">EHO60_15280</name>
</gene>
<reference evidence="2" key="1">
    <citation type="journal article" date="2019" name="PLoS Negl. Trop. Dis.">
        <title>Revisiting the worldwide diversity of Leptospira species in the environment.</title>
        <authorList>
            <person name="Vincent A.T."/>
            <person name="Schiettekatte O."/>
            <person name="Bourhy P."/>
            <person name="Veyrier F.J."/>
            <person name="Picardeau M."/>
        </authorList>
    </citation>
    <scope>NUCLEOTIDE SEQUENCE [LARGE SCALE GENOMIC DNA]</scope>
    <source>
        <strain evidence="2">SSW15</strain>
    </source>
</reference>
<organism evidence="2 3">
    <name type="scientific">Leptospira fletcheri</name>
    <dbReference type="NCBI Taxonomy" id="2484981"/>
    <lineage>
        <taxon>Bacteria</taxon>
        <taxon>Pseudomonadati</taxon>
        <taxon>Spirochaetota</taxon>
        <taxon>Spirochaetia</taxon>
        <taxon>Leptospirales</taxon>
        <taxon>Leptospiraceae</taxon>
        <taxon>Leptospira</taxon>
    </lineage>
</organism>
<feature type="chain" id="PRO_5020921213" description="Lipoprotein" evidence="1">
    <location>
        <begin position="23"/>
        <end position="97"/>
    </location>
</feature>
<evidence type="ECO:0008006" key="4">
    <source>
        <dbReference type="Google" id="ProtNLM"/>
    </source>
</evidence>
<comment type="caution">
    <text evidence="2">The sequence shown here is derived from an EMBL/GenBank/DDBJ whole genome shotgun (WGS) entry which is preliminary data.</text>
</comment>
<feature type="signal peptide" evidence="1">
    <location>
        <begin position="1"/>
        <end position="22"/>
    </location>
</feature>
<proteinExistence type="predicted"/>
<dbReference type="AlphaFoldDB" id="A0A4V3JCK0"/>
<protein>
    <recommendedName>
        <fullName evidence="4">Lipoprotein</fullName>
    </recommendedName>
</protein>
<accession>A0A4V3JCK0</accession>
<evidence type="ECO:0000256" key="1">
    <source>
        <dbReference type="SAM" id="SignalP"/>
    </source>
</evidence>
<keyword evidence="3" id="KW-1185">Reference proteome</keyword>
<dbReference type="NCBIfam" id="NF047469">
    <property type="entry name" value="UVExpRegProtLA1448"/>
    <property type="match status" value="1"/>
</dbReference>
<dbReference type="EMBL" id="RQET01000013">
    <property type="protein sequence ID" value="TGK06399.1"/>
    <property type="molecule type" value="Genomic_DNA"/>
</dbReference>
<keyword evidence="1" id="KW-0732">Signal</keyword>
<name>A0A4V3JCK0_9LEPT</name>
<evidence type="ECO:0000313" key="3">
    <source>
        <dbReference type="Proteomes" id="UP000298458"/>
    </source>
</evidence>
<dbReference type="Proteomes" id="UP000298458">
    <property type="component" value="Unassembled WGS sequence"/>
</dbReference>
<sequence length="97" mass="11145">MKFPSTYRKFAAFLLFFFVVCASPKKEIGDAELKLVLDYLAEVRFGERLSAVSEKPIQTDKQIFLAACERYSLDSSALFKALEEKHPSIYSRLVKEE</sequence>